<dbReference type="EMBL" id="JABFDB010000041">
    <property type="protein sequence ID" value="NYZ24536.1"/>
    <property type="molecule type" value="Genomic_DNA"/>
</dbReference>
<evidence type="ECO:0008006" key="4">
    <source>
        <dbReference type="Google" id="ProtNLM"/>
    </source>
</evidence>
<feature type="transmembrane region" description="Helical" evidence="1">
    <location>
        <begin position="36"/>
        <end position="56"/>
    </location>
</feature>
<keyword evidence="1" id="KW-1133">Transmembrane helix</keyword>
<gene>
    <name evidence="2" type="ORF">HND93_32940</name>
</gene>
<proteinExistence type="predicted"/>
<accession>A0ABX2TJL0</accession>
<reference evidence="2 3" key="1">
    <citation type="submission" date="2020-05" db="EMBL/GenBank/DDBJ databases">
        <title>Azospirillum oleiclasticum sp. nov, a nitrogen-fixing and heavy crude oil-emulsifying bacterium isolated from the crude oil of Yumen Oilfield.</title>
        <authorList>
            <person name="Wu D."/>
            <person name="Cai M."/>
            <person name="Zhang X."/>
        </authorList>
    </citation>
    <scope>NUCLEOTIDE SEQUENCE [LARGE SCALE GENOMIC DNA]</scope>
    <source>
        <strain evidence="2 3">ROY-1-1-2</strain>
    </source>
</reference>
<keyword evidence="3" id="KW-1185">Reference proteome</keyword>
<keyword evidence="1" id="KW-0472">Membrane</keyword>
<sequence>MNWTSQLRAMTPEEIAEKRREAELNARRNVKEPGGALVGILVFFGVLGLLGTVTAVLSQNLILFLAALNGALLAFFMATVLTRLGDIVSELRHLRADLEEARPDPPGG</sequence>
<keyword evidence="1" id="KW-0812">Transmembrane</keyword>
<protein>
    <recommendedName>
        <fullName evidence="4">Phage holin family protein</fullName>
    </recommendedName>
</protein>
<feature type="transmembrane region" description="Helical" evidence="1">
    <location>
        <begin position="62"/>
        <end position="85"/>
    </location>
</feature>
<dbReference type="RefSeq" id="WP_180286312.1">
    <property type="nucleotide sequence ID" value="NZ_JABFDB010000041.1"/>
</dbReference>
<dbReference type="Proteomes" id="UP000584642">
    <property type="component" value="Unassembled WGS sequence"/>
</dbReference>
<comment type="caution">
    <text evidence="2">The sequence shown here is derived from an EMBL/GenBank/DDBJ whole genome shotgun (WGS) entry which is preliminary data.</text>
</comment>
<evidence type="ECO:0000256" key="1">
    <source>
        <dbReference type="SAM" id="Phobius"/>
    </source>
</evidence>
<organism evidence="2 3">
    <name type="scientific">Azospirillum oleiclasticum</name>
    <dbReference type="NCBI Taxonomy" id="2735135"/>
    <lineage>
        <taxon>Bacteria</taxon>
        <taxon>Pseudomonadati</taxon>
        <taxon>Pseudomonadota</taxon>
        <taxon>Alphaproteobacteria</taxon>
        <taxon>Rhodospirillales</taxon>
        <taxon>Azospirillaceae</taxon>
        <taxon>Azospirillum</taxon>
    </lineage>
</organism>
<evidence type="ECO:0000313" key="2">
    <source>
        <dbReference type="EMBL" id="NYZ24536.1"/>
    </source>
</evidence>
<evidence type="ECO:0000313" key="3">
    <source>
        <dbReference type="Proteomes" id="UP000584642"/>
    </source>
</evidence>
<name>A0ABX2TJL0_9PROT</name>